<keyword evidence="1" id="KW-0460">Magnesium</keyword>
<evidence type="ECO:0000313" key="3">
    <source>
        <dbReference type="EMBL" id="VAX03511.1"/>
    </source>
</evidence>
<dbReference type="Gene3D" id="3.40.50.1010">
    <property type="entry name" value="5'-nuclease"/>
    <property type="match status" value="1"/>
</dbReference>
<proteinExistence type="predicted"/>
<reference evidence="3" key="1">
    <citation type="submission" date="2018-06" db="EMBL/GenBank/DDBJ databases">
        <authorList>
            <person name="Zhirakovskaya E."/>
        </authorList>
    </citation>
    <scope>NUCLEOTIDE SEQUENCE</scope>
</reference>
<dbReference type="InterPro" id="IPR051619">
    <property type="entry name" value="TypeII_TA_RNase_PINc/VapC"/>
</dbReference>
<dbReference type="PANTHER" id="PTHR35901">
    <property type="entry name" value="RIBONUCLEASE VAPC3"/>
    <property type="match status" value="1"/>
</dbReference>
<accession>A0A3B1AP66</accession>
<dbReference type="InterPro" id="IPR002716">
    <property type="entry name" value="PIN_dom"/>
</dbReference>
<evidence type="ECO:0000256" key="1">
    <source>
        <dbReference type="ARBA" id="ARBA00022842"/>
    </source>
</evidence>
<sequence>MTDFVLDNSVAMRWLLESEKVSDQKYAEKVLKSMTDSDAFVPNFWQLEAVSVLVGAEKCCNVSLGEIERFISQLENLPIHTDPSTAHHAFSRTLILARAYDISSYDASYLELAIREGLSLATLDKKLIKAAKKADVDIYLKSPLSR</sequence>
<dbReference type="CDD" id="cd09873">
    <property type="entry name" value="PIN_Pae0151-like"/>
    <property type="match status" value="1"/>
</dbReference>
<feature type="domain" description="PIN" evidence="2">
    <location>
        <begin position="5"/>
        <end position="132"/>
    </location>
</feature>
<dbReference type="InterPro" id="IPR044153">
    <property type="entry name" value="PIN_Pae0151-like"/>
</dbReference>
<dbReference type="PANTHER" id="PTHR35901:SF1">
    <property type="entry name" value="EXONUCLEASE VAPC9"/>
    <property type="match status" value="1"/>
</dbReference>
<protein>
    <submittedName>
        <fullName evidence="3">Death on curing protein, Doc toxin</fullName>
    </submittedName>
</protein>
<organism evidence="3">
    <name type="scientific">hydrothermal vent metagenome</name>
    <dbReference type="NCBI Taxonomy" id="652676"/>
    <lineage>
        <taxon>unclassified sequences</taxon>
        <taxon>metagenomes</taxon>
        <taxon>ecological metagenomes</taxon>
    </lineage>
</organism>
<dbReference type="Pfam" id="PF01850">
    <property type="entry name" value="PIN"/>
    <property type="match status" value="1"/>
</dbReference>
<name>A0A3B1AP66_9ZZZZ</name>
<gene>
    <name evidence="3" type="ORF">MNBD_GAMMA20-942</name>
</gene>
<dbReference type="AlphaFoldDB" id="A0A3B1AP66"/>
<dbReference type="SUPFAM" id="SSF88723">
    <property type="entry name" value="PIN domain-like"/>
    <property type="match status" value="1"/>
</dbReference>
<dbReference type="EMBL" id="UOFU01000331">
    <property type="protein sequence ID" value="VAX03511.1"/>
    <property type="molecule type" value="Genomic_DNA"/>
</dbReference>
<dbReference type="InterPro" id="IPR029060">
    <property type="entry name" value="PIN-like_dom_sf"/>
</dbReference>
<evidence type="ECO:0000259" key="2">
    <source>
        <dbReference type="Pfam" id="PF01850"/>
    </source>
</evidence>